<name>A0A9E2P0T5_9SPIR</name>
<proteinExistence type="predicted"/>
<organism evidence="2 3">
    <name type="scientific">Candidatus Treponema excrementipullorum</name>
    <dbReference type="NCBI Taxonomy" id="2838768"/>
    <lineage>
        <taxon>Bacteria</taxon>
        <taxon>Pseudomonadati</taxon>
        <taxon>Spirochaetota</taxon>
        <taxon>Spirochaetia</taxon>
        <taxon>Spirochaetales</taxon>
        <taxon>Treponemataceae</taxon>
        <taxon>Treponema</taxon>
    </lineage>
</organism>
<dbReference type="AlphaFoldDB" id="A0A9E2P0T5"/>
<sequence length="500" mass="56398">MHNPLDTYLKKHGVTQQYIVSDIGDIWLSDSGNICPPDIKNSSPPDKPHNSPSDIKNSSPPDKPHNSPSDKPHNSPSDKPYNSPPDIKNSSPPDKPHNSPPDIKNSSPSDKPHISPPGLGNISRKKAQEHLRGTIAVVIPLYDEFDYITATMDSLLQSFESCNRNYPVWILCVVNNKKEDSEKVRENNCRTITYLKKLQRHITERRLLCNSQALSLTLIDCSSAGYEIPSDMGVGYARKIGMDFALEQGAEILACLDGDTLVEKSYISCLQECATVVVNSRGAKTIRAWVTDFSHQKSESPEETEAIKIYEHYLKEHSEQLKLCKTPYYSVALGPTIVCSRDAYISCGGMNTKNAGEDFYFLQSLTKILGTAPGILHTTVHPSCRISLRVPFGTGRAVKKICEGERTIKEFTVYPHWIYDAIKKFIEVMEEYCKTPLSGSLLENELKKTQEGIYPFLEREKFFSAWDKLLANNKKTEQLQRAFHCWFDGLKIIRLIHFLE</sequence>
<protein>
    <recommendedName>
        <fullName evidence="4">Glycosyltransferase 2-like domain-containing protein</fullName>
    </recommendedName>
</protein>
<dbReference type="InterPro" id="IPR029044">
    <property type="entry name" value="Nucleotide-diphossugar_trans"/>
</dbReference>
<dbReference type="Proteomes" id="UP000823914">
    <property type="component" value="Unassembled WGS sequence"/>
</dbReference>
<feature type="region of interest" description="Disordered" evidence="1">
    <location>
        <begin position="30"/>
        <end position="123"/>
    </location>
</feature>
<accession>A0A9E2P0T5</accession>
<evidence type="ECO:0000313" key="2">
    <source>
        <dbReference type="EMBL" id="MBU3850368.1"/>
    </source>
</evidence>
<dbReference type="CDD" id="cd00761">
    <property type="entry name" value="Glyco_tranf_GTA_type"/>
    <property type="match status" value="1"/>
</dbReference>
<feature type="compositionally biased region" description="Basic and acidic residues" evidence="1">
    <location>
        <begin position="62"/>
        <end position="73"/>
    </location>
</feature>
<evidence type="ECO:0008006" key="4">
    <source>
        <dbReference type="Google" id="ProtNLM"/>
    </source>
</evidence>
<dbReference type="Gene3D" id="3.90.550.10">
    <property type="entry name" value="Spore Coat Polysaccharide Biosynthesis Protein SpsA, Chain A"/>
    <property type="match status" value="1"/>
</dbReference>
<gene>
    <name evidence="2" type="ORF">IAA16_07370</name>
</gene>
<feature type="compositionally biased region" description="Polar residues" evidence="1">
    <location>
        <begin position="40"/>
        <end position="61"/>
    </location>
</feature>
<reference evidence="2" key="1">
    <citation type="journal article" date="2021" name="PeerJ">
        <title>Extensive microbial diversity within the chicken gut microbiome revealed by metagenomics and culture.</title>
        <authorList>
            <person name="Gilroy R."/>
            <person name="Ravi A."/>
            <person name="Getino M."/>
            <person name="Pursley I."/>
            <person name="Horton D.L."/>
            <person name="Alikhan N.F."/>
            <person name="Baker D."/>
            <person name="Gharbi K."/>
            <person name="Hall N."/>
            <person name="Watson M."/>
            <person name="Adriaenssens E.M."/>
            <person name="Foster-Nyarko E."/>
            <person name="Jarju S."/>
            <person name="Secka A."/>
            <person name="Antonio M."/>
            <person name="Oren A."/>
            <person name="Chaudhuri R.R."/>
            <person name="La Ragione R."/>
            <person name="Hildebrand F."/>
            <person name="Pallen M.J."/>
        </authorList>
    </citation>
    <scope>NUCLEOTIDE SEQUENCE</scope>
    <source>
        <strain evidence="2">Gambia15-2214</strain>
    </source>
</reference>
<reference evidence="2" key="2">
    <citation type="submission" date="2021-04" db="EMBL/GenBank/DDBJ databases">
        <authorList>
            <person name="Gilroy R."/>
        </authorList>
    </citation>
    <scope>NUCLEOTIDE SEQUENCE</scope>
    <source>
        <strain evidence="2">Gambia15-2214</strain>
    </source>
</reference>
<evidence type="ECO:0000256" key="1">
    <source>
        <dbReference type="SAM" id="MobiDB-lite"/>
    </source>
</evidence>
<dbReference type="EMBL" id="JAHLFV010000173">
    <property type="protein sequence ID" value="MBU3850368.1"/>
    <property type="molecule type" value="Genomic_DNA"/>
</dbReference>
<dbReference type="SUPFAM" id="SSF53448">
    <property type="entry name" value="Nucleotide-diphospho-sugar transferases"/>
    <property type="match status" value="1"/>
</dbReference>
<evidence type="ECO:0000313" key="3">
    <source>
        <dbReference type="Proteomes" id="UP000823914"/>
    </source>
</evidence>
<comment type="caution">
    <text evidence="2">The sequence shown here is derived from an EMBL/GenBank/DDBJ whole genome shotgun (WGS) entry which is preliminary data.</text>
</comment>